<dbReference type="Pfam" id="PF06246">
    <property type="entry name" value="Isy1"/>
    <property type="match status" value="1"/>
</dbReference>
<dbReference type="InterPro" id="IPR009360">
    <property type="entry name" value="Isy1"/>
</dbReference>
<dbReference type="EMBL" id="BPLQ01002030">
    <property type="protein sequence ID" value="GIX87832.1"/>
    <property type="molecule type" value="Genomic_DNA"/>
</dbReference>
<dbReference type="AlphaFoldDB" id="A0AAV4NSL5"/>
<sequence>MARNHEKQYGRLNRLILWKENEEYEKKNPQRPKLNSLDTPEEIKKWLPSIKRDLNFYLKKSQVICYSNEHIEECKVKINNLEKEYKAFVRKISQLTPGKLDAVPWTNRAYKRKNNDSSDQPLKKEKEFVPIPTPILSKVKVSEEEVFLPVHDLPFMDKPLTFNFDKEKNSAMSNSETINHNTTNISGDIDKIECDHKNLSNSHQETKQSIAVSIPSSENVYNLVNYDDSSDDDS</sequence>
<evidence type="ECO:0000313" key="2">
    <source>
        <dbReference type="Proteomes" id="UP001054837"/>
    </source>
</evidence>
<organism evidence="1 2">
    <name type="scientific">Caerostris darwini</name>
    <dbReference type="NCBI Taxonomy" id="1538125"/>
    <lineage>
        <taxon>Eukaryota</taxon>
        <taxon>Metazoa</taxon>
        <taxon>Ecdysozoa</taxon>
        <taxon>Arthropoda</taxon>
        <taxon>Chelicerata</taxon>
        <taxon>Arachnida</taxon>
        <taxon>Araneae</taxon>
        <taxon>Araneomorphae</taxon>
        <taxon>Entelegynae</taxon>
        <taxon>Araneoidea</taxon>
        <taxon>Araneidae</taxon>
        <taxon>Caerostris</taxon>
    </lineage>
</organism>
<comment type="caution">
    <text evidence="1">The sequence shown here is derived from an EMBL/GenBank/DDBJ whole genome shotgun (WGS) entry which is preliminary data.</text>
</comment>
<name>A0AAV4NSL5_9ARAC</name>
<dbReference type="Proteomes" id="UP001054837">
    <property type="component" value="Unassembled WGS sequence"/>
</dbReference>
<accession>A0AAV4NSL5</accession>
<gene>
    <name evidence="1" type="primary">AVEN_150933_1</name>
    <name evidence="1" type="ORF">CDAR_82931</name>
</gene>
<proteinExistence type="predicted"/>
<evidence type="ECO:0000313" key="1">
    <source>
        <dbReference type="EMBL" id="GIX87832.1"/>
    </source>
</evidence>
<reference evidence="1 2" key="1">
    <citation type="submission" date="2021-06" db="EMBL/GenBank/DDBJ databases">
        <title>Caerostris darwini draft genome.</title>
        <authorList>
            <person name="Kono N."/>
            <person name="Arakawa K."/>
        </authorList>
    </citation>
    <scope>NUCLEOTIDE SEQUENCE [LARGE SCALE GENOMIC DNA]</scope>
</reference>
<dbReference type="GO" id="GO:0000350">
    <property type="term" value="P:generation of catalytic spliceosome for second transesterification step"/>
    <property type="evidence" value="ECO:0007669"/>
    <property type="project" value="InterPro"/>
</dbReference>
<protein>
    <submittedName>
        <fullName evidence="1">Uncharacterized protein</fullName>
    </submittedName>
</protein>
<keyword evidence="2" id="KW-1185">Reference proteome</keyword>